<dbReference type="InterPro" id="IPR017953">
    <property type="entry name" value="Carbohydrate_kinase_pred_CS"/>
</dbReference>
<comment type="function">
    <text evidence="17">Catalyzes the dehydration of the S-form of NAD(P)HX at the expense of ADP, which is converted to AMP. Together with NAD(P)HX epimerase, which catalyzes the epimerization of the S- and R-forms, the enzyme allows the repair of both epimers of NAD(P)HX, a damaged form of NAD(P)H that is a result of enzymatic or heat-dependent hydration.</text>
</comment>
<evidence type="ECO:0000259" key="21">
    <source>
        <dbReference type="PROSITE" id="PS51385"/>
    </source>
</evidence>
<dbReference type="InterPro" id="IPR030677">
    <property type="entry name" value="Nnr"/>
</dbReference>
<evidence type="ECO:0000313" key="23">
    <source>
        <dbReference type="Proteomes" id="UP000031675"/>
    </source>
</evidence>
<comment type="catalytic activity">
    <reaction evidence="2 18 19">
        <text>(6R)-NADPHX = (6S)-NADPHX</text>
        <dbReference type="Rhea" id="RHEA:32227"/>
        <dbReference type="ChEBI" id="CHEBI:64076"/>
        <dbReference type="ChEBI" id="CHEBI:64077"/>
        <dbReference type="EC" id="5.1.99.6"/>
    </reaction>
</comment>
<dbReference type="NCBIfam" id="TIGR00196">
    <property type="entry name" value="yjeF_cterm"/>
    <property type="match status" value="1"/>
</dbReference>
<comment type="cofactor">
    <cofactor evidence="17">
        <name>Mg(2+)</name>
        <dbReference type="ChEBI" id="CHEBI:18420"/>
    </cofactor>
</comment>
<feature type="binding site" evidence="17">
    <location>
        <position position="438"/>
    </location>
    <ligand>
        <name>AMP</name>
        <dbReference type="ChEBI" id="CHEBI:456215"/>
    </ligand>
</feature>
<evidence type="ECO:0000256" key="8">
    <source>
        <dbReference type="ARBA" id="ARBA00022857"/>
    </source>
</evidence>
<dbReference type="GO" id="GO:0046496">
    <property type="term" value="P:nicotinamide nucleotide metabolic process"/>
    <property type="evidence" value="ECO:0007669"/>
    <property type="project" value="UniProtKB-UniRule"/>
</dbReference>
<reference evidence="23" key="1">
    <citation type="journal article" date="2015" name="Chem. Biol.">
        <title>Structure, bioactivity, and resistance mechanism of streptomonomicin, an unusual lasso Peptide from an understudied halophilic actinomycete.</title>
        <authorList>
            <person name="Metelev M."/>
            <person name="Tietz J.I."/>
            <person name="Melby J.O."/>
            <person name="Blair P.M."/>
            <person name="Zhu L."/>
            <person name="Livnat I."/>
            <person name="Severinov K."/>
            <person name="Mitchell D.A."/>
        </authorList>
    </citation>
    <scope>NUCLEOTIDE SEQUENCE [LARGE SCALE GENOMIC DNA]</scope>
    <source>
        <strain evidence="23">YIM 90003</strain>
    </source>
</reference>
<evidence type="ECO:0000256" key="17">
    <source>
        <dbReference type="HAMAP-Rule" id="MF_01965"/>
    </source>
</evidence>
<keyword evidence="13" id="KW-0511">Multifunctional enzyme</keyword>
<comment type="caution">
    <text evidence="18">Lacks conserved residue(s) required for the propagation of feature annotation.</text>
</comment>
<evidence type="ECO:0000256" key="14">
    <source>
        <dbReference type="ARBA" id="ARBA00025153"/>
    </source>
</evidence>
<dbReference type="AlphaFoldDB" id="A0A0C2JLM9"/>
<comment type="caution">
    <text evidence="22">The sequence shown here is derived from an EMBL/GenBank/DDBJ whole genome shotgun (WGS) entry which is preliminary data.</text>
</comment>
<feature type="binding site" evidence="17">
    <location>
        <begin position="409"/>
        <end position="413"/>
    </location>
    <ligand>
        <name>AMP</name>
        <dbReference type="ChEBI" id="CHEBI:456215"/>
    </ligand>
</feature>
<feature type="binding site" evidence="18">
    <location>
        <begin position="132"/>
        <end position="138"/>
    </location>
    <ligand>
        <name>(6S)-NADPHX</name>
        <dbReference type="ChEBI" id="CHEBI:64076"/>
    </ligand>
</feature>
<dbReference type="PROSITE" id="PS51383">
    <property type="entry name" value="YJEF_C_3"/>
    <property type="match status" value="1"/>
</dbReference>
<accession>A0A0C2JLM9</accession>
<evidence type="ECO:0000256" key="18">
    <source>
        <dbReference type="HAMAP-Rule" id="MF_01966"/>
    </source>
</evidence>
<dbReference type="InterPro" id="IPR029056">
    <property type="entry name" value="Ribokinase-like"/>
</dbReference>
<evidence type="ECO:0000256" key="7">
    <source>
        <dbReference type="ARBA" id="ARBA00022840"/>
    </source>
</evidence>
<keyword evidence="22" id="KW-0808">Transferase</keyword>
<dbReference type="CDD" id="cd01171">
    <property type="entry name" value="YXKO-related"/>
    <property type="match status" value="1"/>
</dbReference>
<comment type="catalytic activity">
    <reaction evidence="15 17 19">
        <text>(6S)-NADHX + ADP = AMP + phosphate + NADH + H(+)</text>
        <dbReference type="Rhea" id="RHEA:32223"/>
        <dbReference type="ChEBI" id="CHEBI:15378"/>
        <dbReference type="ChEBI" id="CHEBI:43474"/>
        <dbReference type="ChEBI" id="CHEBI:57945"/>
        <dbReference type="ChEBI" id="CHEBI:64074"/>
        <dbReference type="ChEBI" id="CHEBI:456215"/>
        <dbReference type="ChEBI" id="CHEBI:456216"/>
        <dbReference type="EC" id="4.2.1.136"/>
    </reaction>
</comment>
<dbReference type="PANTHER" id="PTHR12592">
    <property type="entry name" value="ATP-DEPENDENT (S)-NAD(P)H-HYDRATE DEHYDRATASE FAMILY MEMBER"/>
    <property type="match status" value="1"/>
</dbReference>
<comment type="similarity">
    <text evidence="4 19">In the C-terminal section; belongs to the NnrD/CARKD family.</text>
</comment>
<dbReference type="GO" id="GO:0046872">
    <property type="term" value="F:metal ion binding"/>
    <property type="evidence" value="ECO:0007669"/>
    <property type="project" value="UniProtKB-UniRule"/>
</dbReference>
<gene>
    <name evidence="17" type="primary">nnrD</name>
    <name evidence="18" type="synonym">nnrE</name>
    <name evidence="22" type="ORF">LP52_16865</name>
</gene>
<comment type="catalytic activity">
    <reaction evidence="16 17 19">
        <text>(6S)-NADPHX + ADP = AMP + phosphate + NADPH + H(+)</text>
        <dbReference type="Rhea" id="RHEA:32235"/>
        <dbReference type="ChEBI" id="CHEBI:15378"/>
        <dbReference type="ChEBI" id="CHEBI:43474"/>
        <dbReference type="ChEBI" id="CHEBI:57783"/>
        <dbReference type="ChEBI" id="CHEBI:64076"/>
        <dbReference type="ChEBI" id="CHEBI:456215"/>
        <dbReference type="ChEBI" id="CHEBI:456216"/>
        <dbReference type="EC" id="4.2.1.136"/>
    </reaction>
</comment>
<feature type="binding site" evidence="18">
    <location>
        <begin position="58"/>
        <end position="62"/>
    </location>
    <ligand>
        <name>(6S)-NADPHX</name>
        <dbReference type="ChEBI" id="CHEBI:64076"/>
    </ligand>
</feature>
<evidence type="ECO:0000256" key="15">
    <source>
        <dbReference type="ARBA" id="ARBA00048238"/>
    </source>
</evidence>
<dbReference type="InterPro" id="IPR004443">
    <property type="entry name" value="YjeF_N_dom"/>
</dbReference>
<dbReference type="HAMAP" id="MF_01966">
    <property type="entry name" value="NADHX_epimerase"/>
    <property type="match status" value="1"/>
</dbReference>
<dbReference type="GO" id="GO:0052855">
    <property type="term" value="F:ADP-dependent NAD(P)H-hydrate dehydratase activity"/>
    <property type="evidence" value="ECO:0007669"/>
    <property type="project" value="UniProtKB-UniRule"/>
</dbReference>
<keyword evidence="22" id="KW-0418">Kinase</keyword>
<feature type="binding site" evidence="18">
    <location>
        <position position="161"/>
    </location>
    <ligand>
        <name>(6S)-NADPHX</name>
        <dbReference type="ChEBI" id="CHEBI:64076"/>
    </ligand>
</feature>
<dbReference type="SUPFAM" id="SSF64153">
    <property type="entry name" value="YjeF N-terminal domain-like"/>
    <property type="match status" value="1"/>
</dbReference>
<evidence type="ECO:0000256" key="1">
    <source>
        <dbReference type="ARBA" id="ARBA00000013"/>
    </source>
</evidence>
<evidence type="ECO:0000256" key="6">
    <source>
        <dbReference type="ARBA" id="ARBA00022741"/>
    </source>
</evidence>
<dbReference type="GO" id="GO:0052856">
    <property type="term" value="F:NAD(P)HX epimerase activity"/>
    <property type="evidence" value="ECO:0007669"/>
    <property type="project" value="UniProtKB-UniRule"/>
</dbReference>
<dbReference type="GO" id="GO:0016301">
    <property type="term" value="F:kinase activity"/>
    <property type="evidence" value="ECO:0007669"/>
    <property type="project" value="UniProtKB-KW"/>
</dbReference>
<name>A0A0C2JLM9_9ACTN</name>
<keyword evidence="23" id="KW-1185">Reference proteome</keyword>
<evidence type="ECO:0000256" key="4">
    <source>
        <dbReference type="ARBA" id="ARBA00009524"/>
    </source>
</evidence>
<dbReference type="PROSITE" id="PS51385">
    <property type="entry name" value="YJEF_N"/>
    <property type="match status" value="1"/>
</dbReference>
<evidence type="ECO:0000256" key="2">
    <source>
        <dbReference type="ARBA" id="ARBA00000909"/>
    </source>
</evidence>
<keyword evidence="8 17" id="KW-0521">NADP</keyword>
<evidence type="ECO:0000256" key="16">
    <source>
        <dbReference type="ARBA" id="ARBA00049209"/>
    </source>
</evidence>
<evidence type="ECO:0000256" key="11">
    <source>
        <dbReference type="ARBA" id="ARBA00023235"/>
    </source>
</evidence>
<feature type="domain" description="YjeF C-terminal" evidence="20">
    <location>
        <begin position="225"/>
        <end position="495"/>
    </location>
</feature>
<dbReference type="EC" id="5.1.99.6" evidence="19"/>
<keyword evidence="11 18" id="KW-0413">Isomerase</keyword>
<keyword evidence="9 18" id="KW-0630">Potassium</keyword>
<dbReference type="OrthoDB" id="9806925at2"/>
<keyword evidence="12 17" id="KW-0456">Lyase</keyword>
<dbReference type="Pfam" id="PF03853">
    <property type="entry name" value="YjeF_N"/>
    <property type="match status" value="1"/>
</dbReference>
<comment type="similarity">
    <text evidence="17">Belongs to the NnrD/CARKD family.</text>
</comment>
<dbReference type="PIRSF" id="PIRSF017184">
    <property type="entry name" value="Nnr"/>
    <property type="match status" value="1"/>
</dbReference>
<feature type="binding site" evidence="18">
    <location>
        <position position="164"/>
    </location>
    <ligand>
        <name>K(+)</name>
        <dbReference type="ChEBI" id="CHEBI:29103"/>
    </ligand>
</feature>
<feature type="binding site" evidence="18">
    <location>
        <position position="128"/>
    </location>
    <ligand>
        <name>K(+)</name>
        <dbReference type="ChEBI" id="CHEBI:29103"/>
    </ligand>
</feature>
<comment type="function">
    <text evidence="14 19">Bifunctional enzyme that catalyzes the epimerization of the S- and R-forms of NAD(P)HX and the dehydration of the S-form of NAD(P)HX at the expense of ADP, which is converted to AMP. This allows the repair of both epimers of NAD(P)HX, a damaged form of NAD(P)H that is a result of enzymatic or heat-dependent hydration.</text>
</comment>
<dbReference type="EMBL" id="JROO01000032">
    <property type="protein sequence ID" value="KIH97732.1"/>
    <property type="molecule type" value="Genomic_DNA"/>
</dbReference>
<dbReference type="PANTHER" id="PTHR12592:SF0">
    <property type="entry name" value="ATP-DEPENDENT (S)-NAD(P)H-HYDRATE DEHYDRATASE"/>
    <property type="match status" value="1"/>
</dbReference>
<dbReference type="InterPro" id="IPR000631">
    <property type="entry name" value="CARKD"/>
</dbReference>
<evidence type="ECO:0000313" key="22">
    <source>
        <dbReference type="EMBL" id="KIH97732.1"/>
    </source>
</evidence>
<dbReference type="EC" id="4.2.1.136" evidence="19"/>
<dbReference type="STRING" id="183763.LP52_16865"/>
<evidence type="ECO:0000256" key="19">
    <source>
        <dbReference type="PIRNR" id="PIRNR017184"/>
    </source>
</evidence>
<evidence type="ECO:0000256" key="9">
    <source>
        <dbReference type="ARBA" id="ARBA00022958"/>
    </source>
</evidence>
<feature type="binding site" evidence="18">
    <location>
        <position position="59"/>
    </location>
    <ligand>
        <name>K(+)</name>
        <dbReference type="ChEBI" id="CHEBI:29103"/>
    </ligand>
</feature>
<evidence type="ECO:0000256" key="5">
    <source>
        <dbReference type="ARBA" id="ARBA00022723"/>
    </source>
</evidence>
<comment type="subunit">
    <text evidence="17">Homotetramer.</text>
</comment>
<feature type="binding site" evidence="17">
    <location>
        <position position="371"/>
    </location>
    <ligand>
        <name>(6S)-NADPHX</name>
        <dbReference type="ChEBI" id="CHEBI:64076"/>
    </ligand>
</feature>
<dbReference type="NCBIfam" id="TIGR00197">
    <property type="entry name" value="yjeF_nterm"/>
    <property type="match status" value="1"/>
</dbReference>
<dbReference type="GO" id="GO:0005524">
    <property type="term" value="F:ATP binding"/>
    <property type="evidence" value="ECO:0007669"/>
    <property type="project" value="UniProtKB-UniRule"/>
</dbReference>
<evidence type="ECO:0000256" key="12">
    <source>
        <dbReference type="ARBA" id="ARBA00023239"/>
    </source>
</evidence>
<dbReference type="Gene3D" id="3.40.50.10260">
    <property type="entry name" value="YjeF N-terminal domain"/>
    <property type="match status" value="1"/>
</dbReference>
<feature type="binding site" evidence="17">
    <location>
        <position position="260"/>
    </location>
    <ligand>
        <name>(6S)-NADPHX</name>
        <dbReference type="ChEBI" id="CHEBI:64076"/>
    </ligand>
</feature>
<dbReference type="RefSeq" id="WP_040274871.1">
    <property type="nucleotide sequence ID" value="NZ_JROO01000032.1"/>
</dbReference>
<proteinExistence type="inferred from homology"/>
<dbReference type="PROSITE" id="PS01050">
    <property type="entry name" value="YJEF_C_2"/>
    <property type="match status" value="1"/>
</dbReference>
<organism evidence="22 23">
    <name type="scientific">Streptomonospora alba</name>
    <dbReference type="NCBI Taxonomy" id="183763"/>
    <lineage>
        <taxon>Bacteria</taxon>
        <taxon>Bacillati</taxon>
        <taxon>Actinomycetota</taxon>
        <taxon>Actinomycetes</taxon>
        <taxon>Streptosporangiales</taxon>
        <taxon>Nocardiopsidaceae</taxon>
        <taxon>Streptomonospora</taxon>
    </lineage>
</organism>
<keyword evidence="10 17" id="KW-0520">NAD</keyword>
<dbReference type="GO" id="GO:0110051">
    <property type="term" value="P:metabolite repair"/>
    <property type="evidence" value="ECO:0007669"/>
    <property type="project" value="TreeGrafter"/>
</dbReference>
<feature type="domain" description="YjeF N-terminal" evidence="21">
    <location>
        <begin position="10"/>
        <end position="218"/>
    </location>
</feature>
<evidence type="ECO:0000256" key="3">
    <source>
        <dbReference type="ARBA" id="ARBA00006001"/>
    </source>
</evidence>
<comment type="catalytic activity">
    <reaction evidence="1 18 19">
        <text>(6R)-NADHX = (6S)-NADHX</text>
        <dbReference type="Rhea" id="RHEA:32215"/>
        <dbReference type="ChEBI" id="CHEBI:64074"/>
        <dbReference type="ChEBI" id="CHEBI:64075"/>
        <dbReference type="EC" id="5.1.99.6"/>
    </reaction>
</comment>
<evidence type="ECO:0000259" key="20">
    <source>
        <dbReference type="PROSITE" id="PS51383"/>
    </source>
</evidence>
<comment type="similarity">
    <text evidence="18">Belongs to the NnrE/AIBP family.</text>
</comment>
<keyword evidence="7 17" id="KW-0067">ATP-binding</keyword>
<comment type="similarity">
    <text evidence="3 19">In the N-terminal section; belongs to the NnrE/AIBP family.</text>
</comment>
<dbReference type="InterPro" id="IPR036652">
    <property type="entry name" value="YjeF_N_dom_sf"/>
</dbReference>
<dbReference type="Proteomes" id="UP000031675">
    <property type="component" value="Unassembled WGS sequence"/>
</dbReference>
<feature type="binding site" evidence="17">
    <location>
        <position position="439"/>
    </location>
    <ligand>
        <name>(6S)-NADPHX</name>
        <dbReference type="ChEBI" id="CHEBI:64076"/>
    </ligand>
</feature>
<dbReference type="Pfam" id="PF01256">
    <property type="entry name" value="Carb_kinase"/>
    <property type="match status" value="1"/>
</dbReference>
<feature type="binding site" evidence="17">
    <location>
        <position position="321"/>
    </location>
    <ligand>
        <name>(6S)-NADPHX</name>
        <dbReference type="ChEBI" id="CHEBI:64076"/>
    </ligand>
</feature>
<comment type="function">
    <text evidence="18">Catalyzes the epimerization of the S- and R-forms of NAD(P)HX, a damaged form of NAD(P)H that is a result of enzymatic or heat-dependent hydration. This is a prerequisite for the S-specific NAD(P)H-hydrate dehydratase to allow the repair of both epimers of NAD(P)HX.</text>
</comment>
<comment type="cofactor">
    <cofactor evidence="18 19">
        <name>K(+)</name>
        <dbReference type="ChEBI" id="CHEBI:29103"/>
    </cofactor>
    <text evidence="18 19">Binds 1 potassium ion per subunit.</text>
</comment>
<keyword evidence="6 17" id="KW-0547">Nucleotide-binding</keyword>
<sequence length="496" mass="49619">MRNAHAVATVRKAESALMARLPEGALMQRAAAGLAAACSRVLRRTYGARVVLLVGSGDNGGDALYAGTLLARRGASVRAVLVGSRVHEGGAAALRSAGGRTVAAPREAESVGDSEAAAEIAAADLLVDGLVGIGGSGGLREPHSAVAALAGAAEAPTVAVDLPSGIDADTGTVDGPAVRADVTVTFGTHKPGLFVDPGAGHAGVVEFVDIGLGPELPGPSLECLQAEDVARLLPHPTAESDKYRRGVLGMAVGSDRYRGAAVLAVGGAMRTGVGMVRYAGAEGVVTEVLNRWPETVASTLDPMDPLGSLPGRVAAWVVGPGRGLHPMAQAELEAVLATPQPVLADADAVTVVSKKPELVRERSAHTLLTPHAGELARLLPDTERADVEGDRLSSVARAADEYGCTVLLKGSTTVVAEPGHPAVANPTGSPLLATAGTGDVLAGVIGAFLAAGLAPREAAAAGAYVHGLAARIAHDGAAISASDLFDALPLALAEIG</sequence>
<keyword evidence="5 18" id="KW-0479">Metal-binding</keyword>
<protein>
    <recommendedName>
        <fullName evidence="19">Bifunctional NAD(P)H-hydrate repair enzyme</fullName>
    </recommendedName>
    <alternativeName>
        <fullName evidence="19">Nicotinamide nucleotide repair protein</fullName>
    </alternativeName>
    <domain>
        <recommendedName>
            <fullName evidence="19">ADP-dependent (S)-NAD(P)H-hydrate dehydratase</fullName>
            <ecNumber evidence="19">4.2.1.136</ecNumber>
        </recommendedName>
        <alternativeName>
            <fullName evidence="19">ADP-dependent NAD(P)HX dehydratase</fullName>
        </alternativeName>
    </domain>
    <domain>
        <recommendedName>
            <fullName evidence="19">NAD(P)H-hydrate epimerase</fullName>
            <ecNumber evidence="19">5.1.99.6</ecNumber>
        </recommendedName>
    </domain>
</protein>
<dbReference type="SUPFAM" id="SSF53613">
    <property type="entry name" value="Ribokinase-like"/>
    <property type="match status" value="1"/>
</dbReference>
<evidence type="ECO:0000256" key="10">
    <source>
        <dbReference type="ARBA" id="ARBA00023027"/>
    </source>
</evidence>
<evidence type="ECO:0000256" key="13">
    <source>
        <dbReference type="ARBA" id="ARBA00023268"/>
    </source>
</evidence>
<dbReference type="HAMAP" id="MF_01965">
    <property type="entry name" value="NADHX_dehydratase"/>
    <property type="match status" value="1"/>
</dbReference>
<dbReference type="Gene3D" id="3.40.1190.20">
    <property type="match status" value="1"/>
</dbReference>